<dbReference type="Gene3D" id="3.10.570.10">
    <property type="entry name" value="sex pheromone staph- cam373 precursor domain"/>
    <property type="match status" value="1"/>
</dbReference>
<organism evidence="1 2">
    <name type="scientific">Bacillus cereus</name>
    <dbReference type="NCBI Taxonomy" id="1396"/>
    <lineage>
        <taxon>Bacteria</taxon>
        <taxon>Bacillati</taxon>
        <taxon>Bacillota</taxon>
        <taxon>Bacilli</taxon>
        <taxon>Bacillales</taxon>
        <taxon>Bacillaceae</taxon>
        <taxon>Bacillus</taxon>
        <taxon>Bacillus cereus group</taxon>
    </lineage>
</organism>
<dbReference type="RefSeq" id="WP_078187520.1">
    <property type="nucleotide sequence ID" value="NZ_MUAU01000157.1"/>
</dbReference>
<dbReference type="PROSITE" id="PS51257">
    <property type="entry name" value="PROKAR_LIPOPROTEIN"/>
    <property type="match status" value="1"/>
</dbReference>
<accession>A0A9X6B9Y7</accession>
<sequence>MKKLILLVSSLSIALVGCGLKKKDEGNKSTQGSMISLSNDSYKIHIPFEKGAANGLVTVSKNNKINLLNRDAFEIGLTRVASQFFNPKKYIFQNGKTLERNTLESLLLRKRTEKQQEDLLRELGRKIPNTGLNPLIPDGTEHDEEENKKNPEYIAGILEQNYVLQKDQHNELGGIVVGLVMNSVHYFKEEHDYQREVPINEKKVISEGKKMANDILKIIHQKSKTKNLPIIFVIYQQGAQSALIPGSILTYGKVDKGKVEITDWENINERYALFPSKDALSNHRGDSMMLSNFTEKIHTYFPEGIIVIGKGFYIDGALNDLQIDILTNLIGTVELIGFTQYIADLVMEKIPDYFPVHIKIKTSNQIKSLIERNKRGTTPIVKILD</sequence>
<evidence type="ECO:0000313" key="2">
    <source>
        <dbReference type="Proteomes" id="UP000190641"/>
    </source>
</evidence>
<proteinExistence type="predicted"/>
<comment type="caution">
    <text evidence="1">The sequence shown here is derived from an EMBL/GenBank/DDBJ whole genome shotgun (WGS) entry which is preliminary data.</text>
</comment>
<gene>
    <name evidence="1" type="ORF">BLX06_27890</name>
</gene>
<evidence type="ECO:0008006" key="3">
    <source>
        <dbReference type="Google" id="ProtNLM"/>
    </source>
</evidence>
<dbReference type="Pfam" id="PF07537">
    <property type="entry name" value="CamS"/>
    <property type="match status" value="1"/>
</dbReference>
<name>A0A9X6B9Y7_BACCE</name>
<evidence type="ECO:0000313" key="1">
    <source>
        <dbReference type="EMBL" id="OOR71918.1"/>
    </source>
</evidence>
<dbReference type="CDD" id="cd13440">
    <property type="entry name" value="CamS_repeat_2"/>
    <property type="match status" value="1"/>
</dbReference>
<dbReference type="Proteomes" id="UP000190641">
    <property type="component" value="Unassembled WGS sequence"/>
</dbReference>
<dbReference type="EMBL" id="MUAU01000157">
    <property type="protein sequence ID" value="OOR71918.1"/>
    <property type="molecule type" value="Genomic_DNA"/>
</dbReference>
<dbReference type="PIRSF" id="PIRSF012509">
    <property type="entry name" value="CamS"/>
    <property type="match status" value="1"/>
</dbReference>
<dbReference type="InterPro" id="IPR011426">
    <property type="entry name" value="CamS"/>
</dbReference>
<reference evidence="1 2" key="1">
    <citation type="submission" date="2017-01" db="EMBL/GenBank/DDBJ databases">
        <title>Bacillus cereus isolates.</title>
        <authorList>
            <person name="Beno S.M."/>
        </authorList>
    </citation>
    <scope>NUCLEOTIDE SEQUENCE [LARGE SCALE GENOMIC DNA]</scope>
    <source>
        <strain evidence="1 2">FSL K6-1030</strain>
    </source>
</reference>
<dbReference type="CDD" id="cd13441">
    <property type="entry name" value="CamS_repeat_1"/>
    <property type="match status" value="1"/>
</dbReference>
<protein>
    <recommendedName>
        <fullName evidence="3">CamS family sex pheromone protein</fullName>
    </recommendedName>
</protein>
<dbReference type="AlphaFoldDB" id="A0A9X6B9Y7"/>